<organism evidence="1 2">
    <name type="scientific">Amborella trichopoda</name>
    <dbReference type="NCBI Taxonomy" id="13333"/>
    <lineage>
        <taxon>Eukaryota</taxon>
        <taxon>Viridiplantae</taxon>
        <taxon>Streptophyta</taxon>
        <taxon>Embryophyta</taxon>
        <taxon>Tracheophyta</taxon>
        <taxon>Spermatophyta</taxon>
        <taxon>Magnoliopsida</taxon>
        <taxon>Amborellales</taxon>
        <taxon>Amborellaceae</taxon>
        <taxon>Amborella</taxon>
    </lineage>
</organism>
<dbReference type="Proteomes" id="UP000017836">
    <property type="component" value="Unassembled WGS sequence"/>
</dbReference>
<evidence type="ECO:0008006" key="3">
    <source>
        <dbReference type="Google" id="ProtNLM"/>
    </source>
</evidence>
<evidence type="ECO:0000313" key="2">
    <source>
        <dbReference type="Proteomes" id="UP000017836"/>
    </source>
</evidence>
<accession>W1PNJ8</accession>
<dbReference type="AlphaFoldDB" id="W1PNJ8"/>
<sequence>MKNPCPSSIRIVFQAKTYAKVLRAIVKAKTMVSTFIKQRKKMKRDVRVHSNWSIVDTSSEEKAEEVHDSGREMLDYDPSWSSVFFAGHEPESKPEHIPGNEFAAASEVEEIDRLAEKFIATFHEKFRLEKQESYRRYQDMLARSI</sequence>
<dbReference type="Gramene" id="ERN11602">
    <property type="protein sequence ID" value="ERN11602"/>
    <property type="gene ID" value="AMTR_s00022p00186920"/>
</dbReference>
<dbReference type="OrthoDB" id="1104789at2759"/>
<name>W1PNJ8_AMBTC</name>
<dbReference type="HOGENOM" id="CLU_1789437_0_0_1"/>
<gene>
    <name evidence="1" type="ORF">AMTR_s00022p00186920</name>
</gene>
<dbReference type="EMBL" id="KI392687">
    <property type="protein sequence ID" value="ERN11602.1"/>
    <property type="molecule type" value="Genomic_DNA"/>
</dbReference>
<dbReference type="Pfam" id="PF05553">
    <property type="entry name" value="DUF761"/>
    <property type="match status" value="1"/>
</dbReference>
<dbReference type="InterPro" id="IPR008480">
    <property type="entry name" value="DUF761_pln"/>
</dbReference>
<dbReference type="KEGG" id="atr:18439801"/>
<dbReference type="PANTHER" id="PTHR33450">
    <property type="entry name" value="EMB|CAB67623.1-RELATED"/>
    <property type="match status" value="1"/>
</dbReference>
<reference evidence="2" key="1">
    <citation type="journal article" date="2013" name="Science">
        <title>The Amborella genome and the evolution of flowering plants.</title>
        <authorList>
            <consortium name="Amborella Genome Project"/>
        </authorList>
    </citation>
    <scope>NUCLEOTIDE SEQUENCE [LARGE SCALE GENOMIC DNA]</scope>
</reference>
<dbReference type="PANTHER" id="PTHR33450:SF4">
    <property type="entry name" value="OS04G0665666 PROTEIN"/>
    <property type="match status" value="1"/>
</dbReference>
<keyword evidence="2" id="KW-1185">Reference proteome</keyword>
<proteinExistence type="predicted"/>
<protein>
    <recommendedName>
        <fullName evidence="3">DUF761 domain-containing protein</fullName>
    </recommendedName>
</protein>
<evidence type="ECO:0000313" key="1">
    <source>
        <dbReference type="EMBL" id="ERN11602.1"/>
    </source>
</evidence>